<proteinExistence type="predicted"/>
<reference evidence="2 3" key="1">
    <citation type="submission" date="2024-02" db="EMBL/GenBank/DDBJ databases">
        <authorList>
            <person name="Daric V."/>
            <person name="Darras S."/>
        </authorList>
    </citation>
    <scope>NUCLEOTIDE SEQUENCE [LARGE SCALE GENOMIC DNA]</scope>
</reference>
<dbReference type="SUPFAM" id="SSF46938">
    <property type="entry name" value="CRAL/TRIO N-terminal domain"/>
    <property type="match status" value="1"/>
</dbReference>
<accession>A0ABP0FPQ3</accession>
<protein>
    <recommendedName>
        <fullName evidence="1">CRAL-TRIO domain-containing protein</fullName>
    </recommendedName>
</protein>
<dbReference type="CDD" id="cd00170">
    <property type="entry name" value="SEC14"/>
    <property type="match status" value="1"/>
</dbReference>
<dbReference type="PANTHER" id="PTHR10174">
    <property type="entry name" value="ALPHA-TOCOPHEROL TRANSFER PROTEIN-RELATED"/>
    <property type="match status" value="1"/>
</dbReference>
<dbReference type="Pfam" id="PF00650">
    <property type="entry name" value="CRAL_TRIO"/>
    <property type="match status" value="1"/>
</dbReference>
<dbReference type="InterPro" id="IPR001251">
    <property type="entry name" value="CRAL-TRIO_dom"/>
</dbReference>
<dbReference type="Gene3D" id="3.40.525.10">
    <property type="entry name" value="CRAL-TRIO lipid binding domain"/>
    <property type="match status" value="1"/>
</dbReference>
<dbReference type="Gene3D" id="1.10.8.20">
    <property type="entry name" value="N-terminal domain of phosphatidylinositol transfer protein sec14p"/>
    <property type="match status" value="1"/>
</dbReference>
<dbReference type="PANTHER" id="PTHR10174:SF200">
    <property type="entry name" value="RETINALDEHYDE-BINDING PROTEIN 1"/>
    <property type="match status" value="1"/>
</dbReference>
<evidence type="ECO:0000259" key="1">
    <source>
        <dbReference type="PROSITE" id="PS50191"/>
    </source>
</evidence>
<organism evidence="2 3">
    <name type="scientific">Clavelina lepadiformis</name>
    <name type="common">Light-bulb sea squirt</name>
    <name type="synonym">Ascidia lepadiformis</name>
    <dbReference type="NCBI Taxonomy" id="159417"/>
    <lineage>
        <taxon>Eukaryota</taxon>
        <taxon>Metazoa</taxon>
        <taxon>Chordata</taxon>
        <taxon>Tunicata</taxon>
        <taxon>Ascidiacea</taxon>
        <taxon>Aplousobranchia</taxon>
        <taxon>Clavelinidae</taxon>
        <taxon>Clavelina</taxon>
    </lineage>
</organism>
<keyword evidence="3" id="KW-1185">Reference proteome</keyword>
<sequence>MHAPKQVSKNSTSDQDESVELDKLRQLLINRANDLCSDVQDICNKYNEKELRKFLRVGKHDCNKAYDMIRGYAGFEMKYPELFENISEDALRSCIEEGEICVIPGRDPKGRAVVCFRFESWDPSKRPFLEVMKSMRYIFDKLLDNEEIQTNEICLVEDFKTYNLRQLAAAGIKEYKVMIDMLQDRFSAWITSIHCIRQPWYFGKVFNMIKPFLRSQLFQKIYMHGKNLDLFVEEFSEEFLPADLGGTGPLYDGVVSANSILGIKV</sequence>
<dbReference type="InterPro" id="IPR036273">
    <property type="entry name" value="CRAL/TRIO_N_dom_sf"/>
</dbReference>
<comment type="caution">
    <text evidence="2">The sequence shown here is derived from an EMBL/GenBank/DDBJ whole genome shotgun (WGS) entry which is preliminary data.</text>
</comment>
<dbReference type="PROSITE" id="PS50191">
    <property type="entry name" value="CRAL_TRIO"/>
    <property type="match status" value="1"/>
</dbReference>
<feature type="domain" description="CRAL-TRIO" evidence="1">
    <location>
        <begin position="91"/>
        <end position="252"/>
    </location>
</feature>
<dbReference type="PRINTS" id="PR00180">
    <property type="entry name" value="CRETINALDHBP"/>
</dbReference>
<dbReference type="SMART" id="SM00516">
    <property type="entry name" value="SEC14"/>
    <property type="match status" value="1"/>
</dbReference>
<dbReference type="EMBL" id="CAWYQH010000068">
    <property type="protein sequence ID" value="CAK8680402.1"/>
    <property type="molecule type" value="Genomic_DNA"/>
</dbReference>
<dbReference type="SUPFAM" id="SSF52087">
    <property type="entry name" value="CRAL/TRIO domain"/>
    <property type="match status" value="1"/>
</dbReference>
<gene>
    <name evidence="2" type="ORF">CVLEPA_LOCUS10656</name>
</gene>
<evidence type="ECO:0000313" key="3">
    <source>
        <dbReference type="Proteomes" id="UP001642483"/>
    </source>
</evidence>
<name>A0ABP0FPQ3_CLALP</name>
<dbReference type="InterPro" id="IPR036865">
    <property type="entry name" value="CRAL-TRIO_dom_sf"/>
</dbReference>
<dbReference type="Proteomes" id="UP001642483">
    <property type="component" value="Unassembled WGS sequence"/>
</dbReference>
<evidence type="ECO:0000313" key="2">
    <source>
        <dbReference type="EMBL" id="CAK8680402.1"/>
    </source>
</evidence>